<dbReference type="AlphaFoldDB" id="A0A1A9ZJV2"/>
<dbReference type="EnsemblMetazoa" id="GPAI017096-RA">
    <property type="protein sequence ID" value="GPAI017096-PA"/>
    <property type="gene ID" value="GPAI017096"/>
</dbReference>
<evidence type="ECO:0000313" key="2">
    <source>
        <dbReference type="Proteomes" id="UP000092445"/>
    </source>
</evidence>
<proteinExistence type="predicted"/>
<name>A0A1A9ZJV2_GLOPL</name>
<reference evidence="2" key="1">
    <citation type="submission" date="2014-03" db="EMBL/GenBank/DDBJ databases">
        <authorList>
            <person name="Aksoy S."/>
            <person name="Warren W."/>
            <person name="Wilson R.K."/>
        </authorList>
    </citation>
    <scope>NUCLEOTIDE SEQUENCE [LARGE SCALE GENOMIC DNA]</scope>
    <source>
        <strain evidence="2">IAEA</strain>
    </source>
</reference>
<sequence length="152" mass="17323">MVTVLKNSLKIEELEYPFSAPDSAQSGPRAQDDFTEHSALKTPPSEKMMCGKMSNYYILLVNDCPWEKSRYFILHIFCHLVKYAYKILILLKSRLDNLILIQSLRCSVAVSDVRRDINTITHTSHWQTQMSSEAVSSYAVGENTTNCSVQLN</sequence>
<accession>A0A1A9ZJV2</accession>
<reference evidence="1" key="2">
    <citation type="submission" date="2020-05" db="UniProtKB">
        <authorList>
            <consortium name="EnsemblMetazoa"/>
        </authorList>
    </citation>
    <scope>IDENTIFICATION</scope>
    <source>
        <strain evidence="1">IAEA</strain>
    </source>
</reference>
<protein>
    <submittedName>
        <fullName evidence="1">Uncharacterized protein</fullName>
    </submittedName>
</protein>
<dbReference type="VEuPathDB" id="VectorBase:GPAI017096"/>
<organism evidence="1 2">
    <name type="scientific">Glossina pallidipes</name>
    <name type="common">Tsetse fly</name>
    <dbReference type="NCBI Taxonomy" id="7398"/>
    <lineage>
        <taxon>Eukaryota</taxon>
        <taxon>Metazoa</taxon>
        <taxon>Ecdysozoa</taxon>
        <taxon>Arthropoda</taxon>
        <taxon>Hexapoda</taxon>
        <taxon>Insecta</taxon>
        <taxon>Pterygota</taxon>
        <taxon>Neoptera</taxon>
        <taxon>Endopterygota</taxon>
        <taxon>Diptera</taxon>
        <taxon>Brachycera</taxon>
        <taxon>Muscomorpha</taxon>
        <taxon>Hippoboscoidea</taxon>
        <taxon>Glossinidae</taxon>
        <taxon>Glossina</taxon>
    </lineage>
</organism>
<keyword evidence="2" id="KW-1185">Reference proteome</keyword>
<dbReference type="Proteomes" id="UP000092445">
    <property type="component" value="Unassembled WGS sequence"/>
</dbReference>
<evidence type="ECO:0000313" key="1">
    <source>
        <dbReference type="EnsemblMetazoa" id="GPAI017096-PA"/>
    </source>
</evidence>